<dbReference type="AlphaFoldDB" id="A0A6N8U4V5"/>
<dbReference type="RefSeq" id="WP_160624411.1">
    <property type="nucleotide sequence ID" value="NZ_WUUQ01000001.1"/>
</dbReference>
<comment type="pathway">
    <text evidence="1">Cell wall biogenesis; cell wall polysaccharide biosynthesis.</text>
</comment>
<dbReference type="Gene3D" id="3.90.550.10">
    <property type="entry name" value="Spore Coat Polysaccharide Biosynthesis Protein SpsA, Chain A"/>
    <property type="match status" value="1"/>
</dbReference>
<evidence type="ECO:0000313" key="7">
    <source>
        <dbReference type="Proteomes" id="UP000434036"/>
    </source>
</evidence>
<reference evidence="6 7" key="1">
    <citation type="submission" date="2019-12" db="EMBL/GenBank/DDBJ databases">
        <authorList>
            <person name="Yang R."/>
        </authorList>
    </citation>
    <scope>NUCLEOTIDE SEQUENCE [LARGE SCALE GENOMIC DNA]</scope>
    <source>
        <strain evidence="6 7">DONG20-135</strain>
    </source>
</reference>
<evidence type="ECO:0000256" key="1">
    <source>
        <dbReference type="ARBA" id="ARBA00004776"/>
    </source>
</evidence>
<dbReference type="SUPFAM" id="SSF53448">
    <property type="entry name" value="Nucleotide-diphospho-sugar transferases"/>
    <property type="match status" value="1"/>
</dbReference>
<evidence type="ECO:0000256" key="2">
    <source>
        <dbReference type="ARBA" id="ARBA00006739"/>
    </source>
</evidence>
<comment type="caution">
    <text evidence="6">The sequence shown here is derived from an EMBL/GenBank/DDBJ whole genome shotgun (WGS) entry which is preliminary data.</text>
</comment>
<dbReference type="InterPro" id="IPR029044">
    <property type="entry name" value="Nucleotide-diphossugar_trans"/>
</dbReference>
<keyword evidence="7" id="KW-1185">Reference proteome</keyword>
<dbReference type="Proteomes" id="UP000434036">
    <property type="component" value="Unassembled WGS sequence"/>
</dbReference>
<gene>
    <name evidence="6" type="ORF">GSF08_03400</name>
</gene>
<sequence length="293" mass="34858">MNTYKMCFLILHYNVIDETMNCIASIKKLVDTDNYAIVVVDNGSPNGTGIQLKEHFCEDNRVTVLLSETNLGFARGNNIGFQYCKNQLKADFICALNNDTEMIQDDFCEIVYHNYEESHFAVMGPLICLPNNDFYKVEYRIPTRKTVIYDLYKQRLLVILNYFFIRNMIMFFLDRRHDRKVRNKEFDPGIFKVHKGILLNGCCLVFSPEYIKNFDGFNDRTFMYREEEFLFFQCQAKSLKMIYNPNLKILHYEDASTNQAFKKSRKKNQFFYKHSINSLKEILKYLDEQQDRK</sequence>
<dbReference type="InterPro" id="IPR001173">
    <property type="entry name" value="Glyco_trans_2-like"/>
</dbReference>
<evidence type="ECO:0000259" key="5">
    <source>
        <dbReference type="Pfam" id="PF00535"/>
    </source>
</evidence>
<reference evidence="6 7" key="2">
    <citation type="submission" date="2020-01" db="EMBL/GenBank/DDBJ databases">
        <title>Clostridiaceae sp. nov. isolated from the gut of human by culturomics.</title>
        <authorList>
            <person name="Chang Y."/>
        </authorList>
    </citation>
    <scope>NUCLEOTIDE SEQUENCE [LARGE SCALE GENOMIC DNA]</scope>
    <source>
        <strain evidence="6 7">DONG20-135</strain>
    </source>
</reference>
<organism evidence="6 7">
    <name type="scientific">Copranaerobaculum intestinale</name>
    <dbReference type="NCBI Taxonomy" id="2692629"/>
    <lineage>
        <taxon>Bacteria</taxon>
        <taxon>Bacillati</taxon>
        <taxon>Bacillota</taxon>
        <taxon>Erysipelotrichia</taxon>
        <taxon>Erysipelotrichales</taxon>
        <taxon>Erysipelotrichaceae</taxon>
        <taxon>Copranaerobaculum</taxon>
    </lineage>
</organism>
<dbReference type="Pfam" id="PF00535">
    <property type="entry name" value="Glycos_transf_2"/>
    <property type="match status" value="1"/>
</dbReference>
<feature type="domain" description="Glycosyltransferase 2-like" evidence="5">
    <location>
        <begin position="9"/>
        <end position="171"/>
    </location>
</feature>
<accession>A0A6N8U4V5</accession>
<evidence type="ECO:0000313" key="6">
    <source>
        <dbReference type="EMBL" id="MXQ72980.1"/>
    </source>
</evidence>
<name>A0A6N8U4V5_9FIRM</name>
<proteinExistence type="inferred from homology"/>
<dbReference type="EMBL" id="WUUQ01000001">
    <property type="protein sequence ID" value="MXQ72980.1"/>
    <property type="molecule type" value="Genomic_DNA"/>
</dbReference>
<keyword evidence="3" id="KW-0328">Glycosyltransferase</keyword>
<dbReference type="PANTHER" id="PTHR43179:SF12">
    <property type="entry name" value="GALACTOFURANOSYLTRANSFERASE GLFT2"/>
    <property type="match status" value="1"/>
</dbReference>
<keyword evidence="4 6" id="KW-0808">Transferase</keyword>
<evidence type="ECO:0000256" key="3">
    <source>
        <dbReference type="ARBA" id="ARBA00022676"/>
    </source>
</evidence>
<dbReference type="GO" id="GO:0016757">
    <property type="term" value="F:glycosyltransferase activity"/>
    <property type="evidence" value="ECO:0007669"/>
    <property type="project" value="UniProtKB-KW"/>
</dbReference>
<dbReference type="PANTHER" id="PTHR43179">
    <property type="entry name" value="RHAMNOSYLTRANSFERASE WBBL"/>
    <property type="match status" value="1"/>
</dbReference>
<protein>
    <submittedName>
        <fullName evidence="6">Glycosyltransferase</fullName>
    </submittedName>
</protein>
<evidence type="ECO:0000256" key="4">
    <source>
        <dbReference type="ARBA" id="ARBA00022679"/>
    </source>
</evidence>
<comment type="similarity">
    <text evidence="2">Belongs to the glycosyltransferase 2 family.</text>
</comment>